<feature type="region of interest" description="Disordered" evidence="2">
    <location>
        <begin position="482"/>
        <end position="525"/>
    </location>
</feature>
<feature type="region of interest" description="Disordered" evidence="2">
    <location>
        <begin position="140"/>
        <end position="165"/>
    </location>
</feature>
<feature type="compositionally biased region" description="Low complexity" evidence="2">
    <location>
        <begin position="400"/>
        <end position="409"/>
    </location>
</feature>
<accession>A0ABM1Y880</accession>
<evidence type="ECO:0000256" key="2">
    <source>
        <dbReference type="SAM" id="MobiDB-lite"/>
    </source>
</evidence>
<evidence type="ECO:0000313" key="4">
    <source>
        <dbReference type="Proteomes" id="UP000069940"/>
    </source>
</evidence>
<feature type="region of interest" description="Disordered" evidence="2">
    <location>
        <begin position="307"/>
        <end position="347"/>
    </location>
</feature>
<feature type="region of interest" description="Disordered" evidence="2">
    <location>
        <begin position="40"/>
        <end position="118"/>
    </location>
</feature>
<feature type="compositionally biased region" description="Low complexity" evidence="2">
    <location>
        <begin position="67"/>
        <end position="79"/>
    </location>
</feature>
<feature type="compositionally biased region" description="Basic and acidic residues" evidence="2">
    <location>
        <begin position="482"/>
        <end position="492"/>
    </location>
</feature>
<feature type="compositionally biased region" description="Polar residues" evidence="2">
    <location>
        <begin position="328"/>
        <end position="347"/>
    </location>
</feature>
<dbReference type="InterPro" id="IPR026716">
    <property type="entry name" value="PBIR1/2/3"/>
</dbReference>
<feature type="compositionally biased region" description="Low complexity" evidence="2">
    <location>
        <begin position="365"/>
        <end position="376"/>
    </location>
</feature>
<feature type="region of interest" description="Disordered" evidence="2">
    <location>
        <begin position="238"/>
        <end position="283"/>
    </location>
</feature>
<evidence type="ECO:0000313" key="3">
    <source>
        <dbReference type="EnsemblMetazoa" id="AALFPA23_006701.P8772"/>
    </source>
</evidence>
<dbReference type="RefSeq" id="XP_029729294.2">
    <property type="nucleotide sequence ID" value="XM_029873434.2"/>
</dbReference>
<keyword evidence="4" id="KW-1185">Reference proteome</keyword>
<feature type="compositionally biased region" description="Low complexity" evidence="2">
    <location>
        <begin position="493"/>
        <end position="511"/>
    </location>
</feature>
<dbReference type="GeneID" id="109417548"/>
<name>A0ABM1Y880_AEDAL</name>
<organism evidence="3 4">
    <name type="scientific">Aedes albopictus</name>
    <name type="common">Asian tiger mosquito</name>
    <name type="synonym">Stegomyia albopicta</name>
    <dbReference type="NCBI Taxonomy" id="7160"/>
    <lineage>
        <taxon>Eukaryota</taxon>
        <taxon>Metazoa</taxon>
        <taxon>Ecdysozoa</taxon>
        <taxon>Arthropoda</taxon>
        <taxon>Hexapoda</taxon>
        <taxon>Insecta</taxon>
        <taxon>Pterygota</taxon>
        <taxon>Neoptera</taxon>
        <taxon>Endopterygota</taxon>
        <taxon>Diptera</taxon>
        <taxon>Nematocera</taxon>
        <taxon>Culicoidea</taxon>
        <taxon>Culicidae</taxon>
        <taxon>Culicinae</taxon>
        <taxon>Aedini</taxon>
        <taxon>Aedes</taxon>
        <taxon>Stegomyia</taxon>
    </lineage>
</organism>
<comment type="similarity">
    <text evidence="1">Belongs to the FAM122 family.</text>
</comment>
<feature type="compositionally biased region" description="Low complexity" evidence="2">
    <location>
        <begin position="96"/>
        <end position="110"/>
    </location>
</feature>
<evidence type="ECO:0000256" key="1">
    <source>
        <dbReference type="ARBA" id="ARBA00006725"/>
    </source>
</evidence>
<sequence>MDVDSPNSLKRCSSAPQINNLLPSAAVGVNHPIVVPMDEGQSQQDSAVAGSTQQPTSSSLRQTNPINSNGNNSNNNNNSTLFLQHQHQSPNHLLQSMSSSSASNLHTSGSIVHRDPPPTSFSNIFARTRRFSASFSPLAVMSNGGSSSPSRSGSCTPGGPRLTPRISQLRQEECADLSNSREVNHEREVHSAMQMSQSYEDLTLVTENWSFSSGAKNNDDLGNPLHVALPSIGTSYCSSPSPTSRGGLGLQYPTTSPSPTRKFVTRRSMSPCPIRPSPLSSSVKRKFDLDDNYGSCCSPPPLKKIFTSERGSSPSCQTPSPSPICASPDSSTASFENGSNNASSSGRITPKFFVTKLGSGQLSLPNSSGTPNNTGGTPQGGSVAGLSTASGGTIPLHTDSPPSSSSSSSLMMMDCGVSSSSGHNNQVKRLPLDATVSSSAGETSKIDCDEDITDLNAVASSSSMATSIESSEAMMEEVLKTTRALESERTESSELLLDSSSSVSNSHRLSTGSIGSAASNTDINSESNSSLCPLGGFGSGVSGATNGTGSYLASNIEIAET</sequence>
<reference evidence="4" key="1">
    <citation type="journal article" date="2015" name="Proc. Natl. Acad. Sci. U.S.A.">
        <title>Genome sequence of the Asian Tiger mosquito, Aedes albopictus, reveals insights into its biology, genetics, and evolution.</title>
        <authorList>
            <person name="Chen X.G."/>
            <person name="Jiang X."/>
            <person name="Gu J."/>
            <person name="Xu M."/>
            <person name="Wu Y."/>
            <person name="Deng Y."/>
            <person name="Zhang C."/>
            <person name="Bonizzoni M."/>
            <person name="Dermauw W."/>
            <person name="Vontas J."/>
            <person name="Armbruster P."/>
            <person name="Huang X."/>
            <person name="Yang Y."/>
            <person name="Zhang H."/>
            <person name="He W."/>
            <person name="Peng H."/>
            <person name="Liu Y."/>
            <person name="Wu K."/>
            <person name="Chen J."/>
            <person name="Lirakis M."/>
            <person name="Topalis P."/>
            <person name="Van Leeuwen T."/>
            <person name="Hall A.B."/>
            <person name="Jiang X."/>
            <person name="Thorpe C."/>
            <person name="Mueller R.L."/>
            <person name="Sun C."/>
            <person name="Waterhouse R.M."/>
            <person name="Yan G."/>
            <person name="Tu Z.J."/>
            <person name="Fang X."/>
            <person name="James A.A."/>
        </authorList>
    </citation>
    <scope>NUCLEOTIDE SEQUENCE [LARGE SCALE GENOMIC DNA]</scope>
    <source>
        <strain evidence="4">Foshan</strain>
    </source>
</reference>
<feature type="compositionally biased region" description="Polar residues" evidence="2">
    <location>
        <begin position="512"/>
        <end position="525"/>
    </location>
</feature>
<protein>
    <submittedName>
        <fullName evidence="3">Uncharacterized protein</fullName>
    </submittedName>
</protein>
<dbReference type="PANTHER" id="PTHR22227:SF6">
    <property type="entry name" value="FAMILY WITH SEQUENCE SIMILARITY 122B ISOFORM X1"/>
    <property type="match status" value="1"/>
</dbReference>
<feature type="compositionally biased region" description="Polar residues" evidence="2">
    <location>
        <begin position="40"/>
        <end position="66"/>
    </location>
</feature>
<feature type="region of interest" description="Disordered" evidence="2">
    <location>
        <begin position="359"/>
        <end position="409"/>
    </location>
</feature>
<dbReference type="PANTHER" id="PTHR22227">
    <property type="entry name" value="FAMILY WITH SEQUENCE SIMILARITY 122B ISOFORM X1"/>
    <property type="match status" value="1"/>
</dbReference>
<dbReference type="Proteomes" id="UP000069940">
    <property type="component" value="Unassembled WGS sequence"/>
</dbReference>
<feature type="compositionally biased region" description="Polar residues" evidence="2">
    <location>
        <begin position="80"/>
        <end position="95"/>
    </location>
</feature>
<reference evidence="3" key="2">
    <citation type="submission" date="2025-05" db="UniProtKB">
        <authorList>
            <consortium name="EnsemblMetazoa"/>
        </authorList>
    </citation>
    <scope>IDENTIFICATION</scope>
    <source>
        <strain evidence="3">Foshan</strain>
    </source>
</reference>
<proteinExistence type="inferred from homology"/>
<feature type="compositionally biased region" description="Low complexity" evidence="2">
    <location>
        <begin position="142"/>
        <end position="160"/>
    </location>
</feature>
<dbReference type="EnsemblMetazoa" id="AALFPA23_006701.R8772">
    <property type="protein sequence ID" value="AALFPA23_006701.P8772"/>
    <property type="gene ID" value="AALFPA23_006701"/>
</dbReference>